<name>X1JW08_9ZZZZ</name>
<dbReference type="EMBL" id="BARV01003045">
    <property type="protein sequence ID" value="GAH98941.1"/>
    <property type="molecule type" value="Genomic_DNA"/>
</dbReference>
<proteinExistence type="predicted"/>
<reference evidence="1" key="1">
    <citation type="journal article" date="2014" name="Front. Microbiol.">
        <title>High frequency of phylogenetically diverse reductive dehalogenase-homologous genes in deep subseafloor sedimentary metagenomes.</title>
        <authorList>
            <person name="Kawai M."/>
            <person name="Futagami T."/>
            <person name="Toyoda A."/>
            <person name="Takaki Y."/>
            <person name="Nishi S."/>
            <person name="Hori S."/>
            <person name="Arai W."/>
            <person name="Tsubouchi T."/>
            <person name="Morono Y."/>
            <person name="Uchiyama I."/>
            <person name="Ito T."/>
            <person name="Fujiyama A."/>
            <person name="Inagaki F."/>
            <person name="Takami H."/>
        </authorList>
    </citation>
    <scope>NUCLEOTIDE SEQUENCE</scope>
    <source>
        <strain evidence="1">Expedition CK06-06</strain>
    </source>
</reference>
<evidence type="ECO:0000313" key="1">
    <source>
        <dbReference type="EMBL" id="GAH98941.1"/>
    </source>
</evidence>
<gene>
    <name evidence="1" type="ORF">S06H3_07505</name>
</gene>
<accession>X1JW08</accession>
<protein>
    <submittedName>
        <fullName evidence="1">Uncharacterized protein</fullName>
    </submittedName>
</protein>
<dbReference type="AlphaFoldDB" id="X1JW08"/>
<feature type="non-terminal residue" evidence="1">
    <location>
        <position position="1"/>
    </location>
</feature>
<sequence length="186" mass="21567">QAHHWQRYLYRHPLSDLWRGWQGVADGSLHDAVLIKYQAGKRGKEMELSGEGMQRIADRLRSIPSHFKRIRWFGVFSDGQRAETMASLGLEADNVEAEDDGDGEKWVQEGGPHRFVRYTPEGVVLREVLHDERGDVLQDEFMSDDGFPMWRERLGPEFLVPDKLIDYRPSKVSIGKHKRWREPGGQ</sequence>
<organism evidence="1">
    <name type="scientific">marine sediment metagenome</name>
    <dbReference type="NCBI Taxonomy" id="412755"/>
    <lineage>
        <taxon>unclassified sequences</taxon>
        <taxon>metagenomes</taxon>
        <taxon>ecological metagenomes</taxon>
    </lineage>
</organism>
<comment type="caution">
    <text evidence="1">The sequence shown here is derived from an EMBL/GenBank/DDBJ whole genome shotgun (WGS) entry which is preliminary data.</text>
</comment>